<proteinExistence type="predicted"/>
<name>A0A450XB03_9GAMM</name>
<dbReference type="EMBL" id="CAADGH010000035">
    <property type="protein sequence ID" value="VFK75900.1"/>
    <property type="molecule type" value="Genomic_DNA"/>
</dbReference>
<evidence type="ECO:0000313" key="2">
    <source>
        <dbReference type="EMBL" id="VFK32416.1"/>
    </source>
</evidence>
<gene>
    <name evidence="1" type="ORF">BECKMB1821G_GA0114241_102034</name>
    <name evidence="3" type="ORF">BECKMB1821H_GA0114242_10359</name>
    <name evidence="2" type="ORF">BECKMB1821I_GA0114274_10339</name>
</gene>
<dbReference type="AlphaFoldDB" id="A0A450XB03"/>
<sequence length="39" mass="4457">MWLHESLIVCERAFDFVPYFDGIGQCPDAGKWGALKVTR</sequence>
<reference evidence="1" key="1">
    <citation type="submission" date="2019-02" db="EMBL/GenBank/DDBJ databases">
        <authorList>
            <person name="Gruber-Vodicka R. H."/>
            <person name="Seah K. B. B."/>
        </authorList>
    </citation>
    <scope>NUCLEOTIDE SEQUENCE</scope>
    <source>
        <strain evidence="1">BECK_BZ197</strain>
        <strain evidence="3">BECK_BZ198</strain>
        <strain evidence="2">BECK_BZ199</strain>
    </source>
</reference>
<dbReference type="EMBL" id="CAADFO010000020">
    <property type="protein sequence ID" value="VFK26370.1"/>
    <property type="molecule type" value="Genomic_DNA"/>
</dbReference>
<protein>
    <submittedName>
        <fullName evidence="1">Uncharacterized protein</fullName>
    </submittedName>
</protein>
<accession>A0A450XB03</accession>
<evidence type="ECO:0000313" key="1">
    <source>
        <dbReference type="EMBL" id="VFK26370.1"/>
    </source>
</evidence>
<evidence type="ECO:0000313" key="3">
    <source>
        <dbReference type="EMBL" id="VFK75900.1"/>
    </source>
</evidence>
<dbReference type="EMBL" id="CAADFQ010000033">
    <property type="protein sequence ID" value="VFK32416.1"/>
    <property type="molecule type" value="Genomic_DNA"/>
</dbReference>
<organism evidence="1">
    <name type="scientific">Candidatus Kentrum sp. MB</name>
    <dbReference type="NCBI Taxonomy" id="2138164"/>
    <lineage>
        <taxon>Bacteria</taxon>
        <taxon>Pseudomonadati</taxon>
        <taxon>Pseudomonadota</taxon>
        <taxon>Gammaproteobacteria</taxon>
        <taxon>Candidatus Kentrum</taxon>
    </lineage>
</organism>